<dbReference type="InterPro" id="IPR055570">
    <property type="entry name" value="DUF7146"/>
</dbReference>
<dbReference type="Pfam" id="PF01807">
    <property type="entry name" value="Zn_ribbon_DnaG"/>
    <property type="match status" value="1"/>
</dbReference>
<protein>
    <submittedName>
        <fullName evidence="12">DNA primase</fullName>
    </submittedName>
</protein>
<dbReference type="SMART" id="SM00493">
    <property type="entry name" value="TOPRIM"/>
    <property type="match status" value="1"/>
</dbReference>
<dbReference type="Pfam" id="PF13362">
    <property type="entry name" value="Toprim_3"/>
    <property type="match status" value="1"/>
</dbReference>
<accession>A0A0M3AWC1</accession>
<dbReference type="GO" id="GO:0003899">
    <property type="term" value="F:DNA-directed RNA polymerase activity"/>
    <property type="evidence" value="ECO:0007669"/>
    <property type="project" value="InterPro"/>
</dbReference>
<evidence type="ECO:0000256" key="3">
    <source>
        <dbReference type="ARBA" id="ARBA00022679"/>
    </source>
</evidence>
<dbReference type="InterPro" id="IPR036977">
    <property type="entry name" value="DNA_primase_Znf_CHC2"/>
</dbReference>
<dbReference type="InterPro" id="IPR006171">
    <property type="entry name" value="TOPRIM_dom"/>
</dbReference>
<dbReference type="STRING" id="56193.YP76_04750"/>
<feature type="domain" description="Zinc finger CHC2-type" evidence="10">
    <location>
        <begin position="50"/>
        <end position="104"/>
    </location>
</feature>
<reference evidence="12 13" key="1">
    <citation type="submission" date="2015-04" db="EMBL/GenBank/DDBJ databases">
        <title>Genome sequence of aromatic hydrocarbons-degrading Sphingobium chungbukense DJ77.</title>
        <authorList>
            <person name="Kim Y.-C."/>
            <person name="Chae J.-C."/>
        </authorList>
    </citation>
    <scope>NUCLEOTIDE SEQUENCE [LARGE SCALE GENOMIC DNA]</scope>
    <source>
        <strain evidence="12 13">DJ77</strain>
    </source>
</reference>
<keyword evidence="7" id="KW-0863">Zinc-finger</keyword>
<comment type="caution">
    <text evidence="12">The sequence shown here is derived from an EMBL/GenBank/DDBJ whole genome shotgun (WGS) entry which is preliminary data.</text>
</comment>
<evidence type="ECO:0000259" key="10">
    <source>
        <dbReference type="SMART" id="SM00400"/>
    </source>
</evidence>
<name>A0A0M3AWC1_9SPHN</name>
<evidence type="ECO:0000256" key="5">
    <source>
        <dbReference type="ARBA" id="ARBA00022705"/>
    </source>
</evidence>
<evidence type="ECO:0000256" key="9">
    <source>
        <dbReference type="ARBA" id="ARBA00023163"/>
    </source>
</evidence>
<dbReference type="SMART" id="SM00400">
    <property type="entry name" value="ZnF_CHCC"/>
    <property type="match status" value="1"/>
</dbReference>
<dbReference type="InterPro" id="IPR002694">
    <property type="entry name" value="Znf_CHC2"/>
</dbReference>
<dbReference type="PANTHER" id="PTHR30313">
    <property type="entry name" value="DNA PRIMASE"/>
    <property type="match status" value="1"/>
</dbReference>
<keyword evidence="1" id="KW-0240">DNA-directed RNA polymerase</keyword>
<evidence type="ECO:0000256" key="2">
    <source>
        <dbReference type="ARBA" id="ARBA00022515"/>
    </source>
</evidence>
<dbReference type="GO" id="GO:0000428">
    <property type="term" value="C:DNA-directed RNA polymerase complex"/>
    <property type="evidence" value="ECO:0007669"/>
    <property type="project" value="UniProtKB-KW"/>
</dbReference>
<dbReference type="Proteomes" id="UP000033874">
    <property type="component" value="Unassembled WGS sequence"/>
</dbReference>
<dbReference type="AlphaFoldDB" id="A0A0M3AWC1"/>
<dbReference type="PANTHER" id="PTHR30313:SF2">
    <property type="entry name" value="DNA PRIMASE"/>
    <property type="match status" value="1"/>
</dbReference>
<evidence type="ECO:0000313" key="13">
    <source>
        <dbReference type="Proteomes" id="UP000033874"/>
    </source>
</evidence>
<evidence type="ECO:0000256" key="7">
    <source>
        <dbReference type="ARBA" id="ARBA00022771"/>
    </source>
</evidence>
<keyword evidence="6" id="KW-0479">Metal-binding</keyword>
<dbReference type="Gene3D" id="3.40.1360.10">
    <property type="match status" value="1"/>
</dbReference>
<keyword evidence="4" id="KW-0548">Nucleotidyltransferase</keyword>
<dbReference type="GO" id="GO:0006269">
    <property type="term" value="P:DNA replication, synthesis of primer"/>
    <property type="evidence" value="ECO:0007669"/>
    <property type="project" value="UniProtKB-KW"/>
</dbReference>
<evidence type="ECO:0000256" key="1">
    <source>
        <dbReference type="ARBA" id="ARBA00022478"/>
    </source>
</evidence>
<keyword evidence="13" id="KW-1185">Reference proteome</keyword>
<dbReference type="Gene3D" id="3.90.580.10">
    <property type="entry name" value="Zinc finger, CHC2-type domain"/>
    <property type="match status" value="1"/>
</dbReference>
<organism evidence="12 13">
    <name type="scientific">Sphingobium chungbukense</name>
    <dbReference type="NCBI Taxonomy" id="56193"/>
    <lineage>
        <taxon>Bacteria</taxon>
        <taxon>Pseudomonadati</taxon>
        <taxon>Pseudomonadota</taxon>
        <taxon>Alphaproteobacteria</taxon>
        <taxon>Sphingomonadales</taxon>
        <taxon>Sphingomonadaceae</taxon>
        <taxon>Sphingobium</taxon>
    </lineage>
</organism>
<keyword evidence="3" id="KW-0808">Transferase</keyword>
<dbReference type="SUPFAM" id="SSF56731">
    <property type="entry name" value="DNA primase core"/>
    <property type="match status" value="1"/>
</dbReference>
<evidence type="ECO:0000259" key="11">
    <source>
        <dbReference type="SMART" id="SM00493"/>
    </source>
</evidence>
<dbReference type="InterPro" id="IPR034154">
    <property type="entry name" value="TOPRIM_DnaG/twinkle"/>
</dbReference>
<keyword evidence="8" id="KW-0862">Zinc</keyword>
<dbReference type="GO" id="GO:0008270">
    <property type="term" value="F:zinc ion binding"/>
    <property type="evidence" value="ECO:0007669"/>
    <property type="project" value="UniProtKB-KW"/>
</dbReference>
<proteinExistence type="predicted"/>
<dbReference type="GO" id="GO:0003677">
    <property type="term" value="F:DNA binding"/>
    <property type="evidence" value="ECO:0007669"/>
    <property type="project" value="InterPro"/>
</dbReference>
<dbReference type="CDD" id="cd01029">
    <property type="entry name" value="TOPRIM_primases"/>
    <property type="match status" value="1"/>
</dbReference>
<keyword evidence="5" id="KW-0235">DNA replication</keyword>
<dbReference type="EMBL" id="LBIC01000001">
    <property type="protein sequence ID" value="KKW94193.1"/>
    <property type="molecule type" value="Genomic_DNA"/>
</dbReference>
<gene>
    <name evidence="12" type="ORF">YP76_04750</name>
</gene>
<evidence type="ECO:0000256" key="4">
    <source>
        <dbReference type="ARBA" id="ARBA00022695"/>
    </source>
</evidence>
<sequence length="339" mass="36947">MAGGRNSRSQRSAADAADFQRRMDEAKGRHNLSDVVRRHTHLRKRGAREMVGLCPFHSEKTPSFEVNDNKGAYHCHGCGASGDALTFLMQKDGLSFRDAFEALTGDTFPTISDEERVRRKEADARETAERIGLARSIWAASLPPAGTPAEVYARSRGITMDLPPSVRFVMTPRYRNADTGEVGRDHPAMACALVDADGRLVGVQCIFLADGGRRKYERVRADGSKAKAKLTFGVLTGAAFRLGPKSESILKCEGPEDALTLRQETGRTVWAACGTANLAQLIYPPWVRHVCVAGDNGQAGRAAAERAMQADLALGLTVDKTFPADAFKDWNDQLRGIRS</sequence>
<dbReference type="Pfam" id="PF23639">
    <property type="entry name" value="DUF7146"/>
    <property type="match status" value="1"/>
</dbReference>
<evidence type="ECO:0000256" key="8">
    <source>
        <dbReference type="ARBA" id="ARBA00022833"/>
    </source>
</evidence>
<dbReference type="PATRIC" id="fig|56193.3.peg.981"/>
<dbReference type="InterPro" id="IPR050219">
    <property type="entry name" value="DnaG_primase"/>
</dbReference>
<evidence type="ECO:0000313" key="12">
    <source>
        <dbReference type="EMBL" id="KKW94193.1"/>
    </source>
</evidence>
<dbReference type="GO" id="GO:0005737">
    <property type="term" value="C:cytoplasm"/>
    <property type="evidence" value="ECO:0007669"/>
    <property type="project" value="TreeGrafter"/>
</dbReference>
<dbReference type="SUPFAM" id="SSF57783">
    <property type="entry name" value="Zinc beta-ribbon"/>
    <property type="match status" value="1"/>
</dbReference>
<keyword evidence="9" id="KW-0804">Transcription</keyword>
<dbReference type="GO" id="GO:1990077">
    <property type="term" value="C:primosome complex"/>
    <property type="evidence" value="ECO:0007669"/>
    <property type="project" value="UniProtKB-KW"/>
</dbReference>
<feature type="domain" description="Toprim" evidence="11">
    <location>
        <begin position="247"/>
        <end position="316"/>
    </location>
</feature>
<evidence type="ECO:0000256" key="6">
    <source>
        <dbReference type="ARBA" id="ARBA00022723"/>
    </source>
</evidence>
<keyword evidence="2" id="KW-0639">Primosome</keyword>